<dbReference type="OrthoDB" id="1735926at2759"/>
<dbReference type="Gene3D" id="3.40.930.10">
    <property type="entry name" value="Mannitol-specific EII, Chain A"/>
    <property type="match status" value="1"/>
</dbReference>
<dbReference type="InterPro" id="IPR013769">
    <property type="entry name" value="Band3_cytoplasmic_dom"/>
</dbReference>
<protein>
    <recommendedName>
        <fullName evidence="2">Band 3 cytoplasmic domain-containing protein</fullName>
    </recommendedName>
</protein>
<dbReference type="GO" id="GO:0005886">
    <property type="term" value="C:plasma membrane"/>
    <property type="evidence" value="ECO:0007669"/>
    <property type="project" value="TreeGrafter"/>
</dbReference>
<evidence type="ECO:0000259" key="2">
    <source>
        <dbReference type="Pfam" id="PF07565"/>
    </source>
</evidence>
<dbReference type="GO" id="GO:0005452">
    <property type="term" value="F:solute:inorganic anion antiporter activity"/>
    <property type="evidence" value="ECO:0007669"/>
    <property type="project" value="InterPro"/>
</dbReference>
<dbReference type="SUPFAM" id="SSF55804">
    <property type="entry name" value="Phoshotransferase/anion transport protein"/>
    <property type="match status" value="1"/>
</dbReference>
<organism evidence="3 4">
    <name type="scientific">Macrostomum lignano</name>
    <dbReference type="NCBI Taxonomy" id="282301"/>
    <lineage>
        <taxon>Eukaryota</taxon>
        <taxon>Metazoa</taxon>
        <taxon>Spiralia</taxon>
        <taxon>Lophotrochozoa</taxon>
        <taxon>Platyhelminthes</taxon>
        <taxon>Rhabditophora</taxon>
        <taxon>Macrostomorpha</taxon>
        <taxon>Macrostomida</taxon>
        <taxon>Macrostomidae</taxon>
        <taxon>Macrostomum</taxon>
    </lineage>
</organism>
<sequence length="502" mass="54632">MSESQPVPDSMRDCYSIERVCEEVSSHRCLPHGSPHKVMLIGVQMPSHGRRRHRRRRLKQAAAAASAGDSIDEADSAAGAAASNAGAADPSARVQFLLGNNEDEEADELDVHPVFCEMDELVKCDSAGDLQWRETARWIKFEEDVEEGGERWSKPHVATLSLFALFEVRNSIYSGEILLDCDALTMEAVADLIADRFVSAGRLSADTRPAVVDALLKRHLHLHERRARANLGAKIRSFADIGKKMSSKDLERDAGSMPRIGSSRGDLGEIDPSGCNADLQHHQHHQQQQQHQQHQAHHPHGHKYDQHFMKKIPPGAETSNILVGSVDFLDRQLTAFVRLRTAVILGDLTEVPVPSRFVYVLLGPAGQTANYHEMGRSMATLMSDEIFHDIAYLAKSKEDLLSGVDEFLKCCTVLPPNEWDPSIRIEPPKEIPSQEPRKQGSGLVANASSAALGSASNSSVGSPDPAVGGQNSKKSLLSSSTTPPPAPPSSPTPPSPKSPESP</sequence>
<dbReference type="FunFam" id="3.40.930.10:FF:000020">
    <property type="entry name" value="Anion exchange protein"/>
    <property type="match status" value="1"/>
</dbReference>
<feature type="domain" description="Band 3 cytoplasmic" evidence="2">
    <location>
        <begin position="112"/>
        <end position="421"/>
    </location>
</feature>
<evidence type="ECO:0000256" key="1">
    <source>
        <dbReference type="SAM" id="MobiDB-lite"/>
    </source>
</evidence>
<comment type="caution">
    <text evidence="3">The sequence shown here is derived from an EMBL/GenBank/DDBJ whole genome shotgun (WGS) entry which is preliminary data.</text>
</comment>
<dbReference type="PRINTS" id="PR01232">
    <property type="entry name" value="NAHCO3TRSPRT"/>
</dbReference>
<accession>A0A267EHL1</accession>
<reference evidence="3 4" key="1">
    <citation type="submission" date="2017-06" db="EMBL/GenBank/DDBJ databases">
        <title>A platform for efficient transgenesis in Macrostomum lignano, a flatworm model organism for stem cell research.</title>
        <authorList>
            <person name="Berezikov E."/>
        </authorList>
    </citation>
    <scope>NUCLEOTIDE SEQUENCE [LARGE SCALE GENOMIC DNA]</scope>
    <source>
        <strain evidence="3">DV1</strain>
        <tissue evidence="3">Whole organism</tissue>
    </source>
</reference>
<feature type="region of interest" description="Disordered" evidence="1">
    <location>
        <begin position="419"/>
        <end position="502"/>
    </location>
</feature>
<evidence type="ECO:0000313" key="3">
    <source>
        <dbReference type="EMBL" id="PAA60995.1"/>
    </source>
</evidence>
<gene>
    <name evidence="3" type="ORF">BOX15_Mlig021175g2</name>
</gene>
<keyword evidence="4" id="KW-1185">Reference proteome</keyword>
<dbReference type="InterPro" id="IPR016152">
    <property type="entry name" value="PTrfase/Anion_transptr"/>
</dbReference>
<dbReference type="STRING" id="282301.A0A267EHL1"/>
<feature type="non-terminal residue" evidence="3">
    <location>
        <position position="502"/>
    </location>
</feature>
<dbReference type="GO" id="GO:0051453">
    <property type="term" value="P:regulation of intracellular pH"/>
    <property type="evidence" value="ECO:0007669"/>
    <property type="project" value="TreeGrafter"/>
</dbReference>
<dbReference type="Proteomes" id="UP000215902">
    <property type="component" value="Unassembled WGS sequence"/>
</dbReference>
<feature type="compositionally biased region" description="Low complexity" evidence="1">
    <location>
        <begin position="440"/>
        <end position="462"/>
    </location>
</feature>
<feature type="compositionally biased region" description="Low complexity" evidence="1">
    <location>
        <begin position="472"/>
        <end position="481"/>
    </location>
</feature>
<dbReference type="PANTHER" id="PTHR11453:SF36">
    <property type="entry name" value="ANION EXCHANGE PROTEIN"/>
    <property type="match status" value="1"/>
</dbReference>
<dbReference type="GO" id="GO:0008510">
    <property type="term" value="F:sodium:bicarbonate symporter activity"/>
    <property type="evidence" value="ECO:0007669"/>
    <property type="project" value="TreeGrafter"/>
</dbReference>
<dbReference type="PANTHER" id="PTHR11453">
    <property type="entry name" value="ANION EXCHANGE PROTEIN"/>
    <property type="match status" value="1"/>
</dbReference>
<dbReference type="InterPro" id="IPR003024">
    <property type="entry name" value="Na/HCO3_transpt"/>
</dbReference>
<proteinExistence type="predicted"/>
<feature type="region of interest" description="Disordered" evidence="1">
    <location>
        <begin position="246"/>
        <end position="306"/>
    </location>
</feature>
<dbReference type="GO" id="GO:0008509">
    <property type="term" value="F:monoatomic anion transmembrane transporter activity"/>
    <property type="evidence" value="ECO:0007669"/>
    <property type="project" value="InterPro"/>
</dbReference>
<evidence type="ECO:0000313" key="4">
    <source>
        <dbReference type="Proteomes" id="UP000215902"/>
    </source>
</evidence>
<dbReference type="Pfam" id="PF07565">
    <property type="entry name" value="Band_3_cyto"/>
    <property type="match status" value="1"/>
</dbReference>
<feature type="compositionally biased region" description="Pro residues" evidence="1">
    <location>
        <begin position="482"/>
        <end position="502"/>
    </location>
</feature>
<dbReference type="InterPro" id="IPR003020">
    <property type="entry name" value="HCO3_transpt_euk"/>
</dbReference>
<dbReference type="EMBL" id="NIVC01002080">
    <property type="protein sequence ID" value="PAA60995.1"/>
    <property type="molecule type" value="Genomic_DNA"/>
</dbReference>
<name>A0A267EHL1_9PLAT</name>
<dbReference type="AlphaFoldDB" id="A0A267EHL1"/>